<dbReference type="Gene3D" id="2.40.50.140">
    <property type="entry name" value="Nucleic acid-binding proteins"/>
    <property type="match status" value="3"/>
</dbReference>
<dbReference type="NCBIfam" id="NF001750">
    <property type="entry name" value="PRK00476.1"/>
    <property type="match status" value="1"/>
</dbReference>
<evidence type="ECO:0000256" key="7">
    <source>
        <dbReference type="SAM" id="MobiDB-lite"/>
    </source>
</evidence>
<comment type="similarity">
    <text evidence="1">Belongs to the class-II aminoacyl-tRNA synthetase family. Type 1 subfamily.</text>
</comment>
<dbReference type="PANTHER" id="PTHR22594">
    <property type="entry name" value="ASPARTYL/LYSYL-TRNA SYNTHETASE"/>
    <property type="match status" value="1"/>
</dbReference>
<accession>A0A1L8DFU7</accession>
<dbReference type="EMBL" id="GFDF01008773">
    <property type="protein sequence ID" value="JAV05311.1"/>
    <property type="molecule type" value="Transcribed_RNA"/>
</dbReference>
<dbReference type="PRINTS" id="PR01042">
    <property type="entry name" value="TRNASYNTHASP"/>
</dbReference>
<evidence type="ECO:0000256" key="6">
    <source>
        <dbReference type="ARBA" id="ARBA00023146"/>
    </source>
</evidence>
<dbReference type="AlphaFoldDB" id="A0A1L8DFU7"/>
<feature type="compositionally biased region" description="Basic and acidic residues" evidence="7">
    <location>
        <begin position="400"/>
        <end position="410"/>
    </location>
</feature>
<dbReference type="InterPro" id="IPR045864">
    <property type="entry name" value="aa-tRNA-synth_II/BPL/LPL"/>
</dbReference>
<dbReference type="Gene3D" id="3.30.1360.30">
    <property type="entry name" value="GAD-like domain"/>
    <property type="match status" value="1"/>
</dbReference>
<feature type="domain" description="Aminoacyl-transfer RNA synthetases class-II family profile" evidence="8">
    <location>
        <begin position="574"/>
        <end position="992"/>
    </location>
</feature>
<dbReference type="HAMAP" id="MF_00044">
    <property type="entry name" value="Asp_tRNA_synth_type1"/>
    <property type="match status" value="1"/>
</dbReference>
<proteinExistence type="inferred from homology"/>
<dbReference type="Pfam" id="PF00152">
    <property type="entry name" value="tRNA-synt_2"/>
    <property type="match status" value="1"/>
</dbReference>
<dbReference type="SUPFAM" id="SSF55681">
    <property type="entry name" value="Class II aaRS and biotin synthetases"/>
    <property type="match status" value="1"/>
</dbReference>
<dbReference type="NCBIfam" id="TIGR00459">
    <property type="entry name" value="aspS_bact"/>
    <property type="match status" value="1"/>
</dbReference>
<dbReference type="Gene3D" id="3.30.930.10">
    <property type="entry name" value="Bira Bifunctional Protein, Domain 2"/>
    <property type="match status" value="1"/>
</dbReference>
<evidence type="ECO:0000259" key="8">
    <source>
        <dbReference type="PROSITE" id="PS50862"/>
    </source>
</evidence>
<feature type="compositionally biased region" description="Acidic residues" evidence="7">
    <location>
        <begin position="1034"/>
        <end position="1043"/>
    </location>
</feature>
<dbReference type="GO" id="GO:0005739">
    <property type="term" value="C:mitochondrion"/>
    <property type="evidence" value="ECO:0007669"/>
    <property type="project" value="TreeGrafter"/>
</dbReference>
<reference evidence="9" key="1">
    <citation type="submission" date="2016-12" db="EMBL/GenBank/DDBJ databases">
        <title>An insight into the sialome and mialome of the sand fly, Nyssomyia neivai.</title>
        <authorList>
            <person name="Sebastian V."/>
            <person name="Goulart T.M."/>
            <person name="Oliveira W."/>
            <person name="Calvo E."/>
            <person name="Oliveira L.F."/>
            <person name="Pinto M.C."/>
            <person name="Rosselino A.M."/>
            <person name="Ribeiro J.M."/>
        </authorList>
    </citation>
    <scope>NUCLEOTIDE SEQUENCE</scope>
</reference>
<dbReference type="InterPro" id="IPR004115">
    <property type="entry name" value="GAD-like_sf"/>
</dbReference>
<dbReference type="GO" id="GO:0005524">
    <property type="term" value="F:ATP binding"/>
    <property type="evidence" value="ECO:0007669"/>
    <property type="project" value="UniProtKB-KW"/>
</dbReference>
<keyword evidence="2 9" id="KW-0436">Ligase</keyword>
<dbReference type="SUPFAM" id="SSF50249">
    <property type="entry name" value="Nucleic acid-binding proteins"/>
    <property type="match status" value="3"/>
</dbReference>
<protein>
    <submittedName>
        <fullName evidence="9">Putative aspartate--trna ligase mitochondrial isoform x2</fullName>
    </submittedName>
</protein>
<sequence length="1061" mass="121231">MLYRFISRRLCRSFPRRYSFVVSDFLFTSPCEIYQGTTSISSMAYRHNMWMNQPPNKMFRPNRFDDYGPGRFDDYGPMRFDDYGPGRFDDYGPNRFDDYGPSRFDDYGPNRFDDFRPYPPPLMSRRLDPVERPLQISCGGLRNNHHGMLVELYGRVMKQQFGRFLLLKDTSGYTQLIANSEDMDISIRFQKMPVDAQLRIIGRCKLRPPTSRNRTIPTGEVEVHVQEILSVRNPYGGKGGKHNVEQKRQMSTSSRSCLGITAPELAKAKGTIREYFDKRKITCGELRMDNVGQKIRLVGWLENSQRHGRFFRMRDGTGYCQVTVDAANTECIEEMGNVMETDVVFVEGTVTARPPNSRNTKSDTGDIEVIVSTFKLLSPEEPYIPSGFETIGDKEEDPDELFKGEEKNGDGDQEMTTEVKTPKEEPKPLPPNTNLFTCRTHNCGELTMKNVGENVVLSGWLGFQRMKKFFTVRDGYGTTQVIIPQERAGFLPFDEMSYESIVKVAGIVTARPPQLYNQNMSTGEIEVLLEDFEVLNESSKNLPMEVREFNRAKETLRLEHRYIDLRFMDMQKNLRTRSAVLMKMREFLINKCAFVEVETPTLFRATPGGAQEFIVPSRKRGHFYSLVQSPQQFKQLLMVGAIDRYFQIARCYRDEATRSDRQPEFTQLDIELSFTDRDKVMELIEELLVYSWPSSGTPLKTPFQRMTYDEVMSKYGSDKPDLRFEHPFTDVTEQVKLNEELQSTYNDFVSYAIVLKTPQNGFPTSLKNTVANMIKDLKETRLFVSKLKEETIEAWTESNISNSLSAAVTKALAEKLALEQGDLLFLAIGQKNKTQELMGNIRNVIIESLISRNLVKRSGKGGLEFLWVTDFPLFARTDDGKYESVHHPFTAPYPEDVKTLRRLKDLESIRSLAYDLVINGKEVGGGSIRIHKADLQKFILERVLQIDHTHLKHLITALGSGCPPHGGIALGIDRLMAIICNAETIRDVIAFPKGLHGKDHMSQAPIELSSDELNLYHIAVKSEKEDSSNGSELTQDDPMDATSEESSTKEQDTSETKMEQK</sequence>
<dbReference type="SUPFAM" id="SSF55261">
    <property type="entry name" value="GAD domain-like"/>
    <property type="match status" value="1"/>
</dbReference>
<dbReference type="InterPro" id="IPR004524">
    <property type="entry name" value="Asp-tRNA-ligase_1"/>
</dbReference>
<name>A0A1L8DFU7_9DIPT</name>
<evidence type="ECO:0000256" key="4">
    <source>
        <dbReference type="ARBA" id="ARBA00022840"/>
    </source>
</evidence>
<dbReference type="Pfam" id="PF01336">
    <property type="entry name" value="tRNA_anti-codon"/>
    <property type="match status" value="1"/>
</dbReference>
<feature type="region of interest" description="Disordered" evidence="7">
    <location>
        <begin position="1019"/>
        <end position="1061"/>
    </location>
</feature>
<dbReference type="PANTHER" id="PTHR22594:SF5">
    <property type="entry name" value="ASPARTATE--TRNA LIGASE, MITOCHONDRIAL"/>
    <property type="match status" value="1"/>
</dbReference>
<evidence type="ECO:0000256" key="2">
    <source>
        <dbReference type="ARBA" id="ARBA00022598"/>
    </source>
</evidence>
<dbReference type="InterPro" id="IPR006195">
    <property type="entry name" value="aa-tRNA-synth_II"/>
</dbReference>
<keyword evidence="3" id="KW-0547">Nucleotide-binding</keyword>
<dbReference type="CDD" id="cd04317">
    <property type="entry name" value="EcAspRS_like_N"/>
    <property type="match status" value="1"/>
</dbReference>
<keyword evidence="6" id="KW-0030">Aminoacyl-tRNA synthetase</keyword>
<dbReference type="PROSITE" id="PS50862">
    <property type="entry name" value="AA_TRNA_LIGASE_II"/>
    <property type="match status" value="1"/>
</dbReference>
<evidence type="ECO:0000256" key="5">
    <source>
        <dbReference type="ARBA" id="ARBA00022917"/>
    </source>
</evidence>
<dbReference type="InterPro" id="IPR002312">
    <property type="entry name" value="Asp/Asn-tRNA-synth_IIb"/>
</dbReference>
<keyword evidence="5" id="KW-0648">Protein biosynthesis</keyword>
<evidence type="ECO:0000256" key="3">
    <source>
        <dbReference type="ARBA" id="ARBA00022741"/>
    </source>
</evidence>
<evidence type="ECO:0000313" key="9">
    <source>
        <dbReference type="EMBL" id="JAV05311.1"/>
    </source>
</evidence>
<evidence type="ECO:0000256" key="1">
    <source>
        <dbReference type="ARBA" id="ARBA00006303"/>
    </source>
</evidence>
<dbReference type="GO" id="GO:0003676">
    <property type="term" value="F:nucleic acid binding"/>
    <property type="evidence" value="ECO:0007669"/>
    <property type="project" value="InterPro"/>
</dbReference>
<feature type="compositionally biased region" description="Basic and acidic residues" evidence="7">
    <location>
        <begin position="1046"/>
        <end position="1061"/>
    </location>
</feature>
<feature type="region of interest" description="Disordered" evidence="7">
    <location>
        <begin position="385"/>
        <end position="435"/>
    </location>
</feature>
<dbReference type="InterPro" id="IPR004364">
    <property type="entry name" value="Aa-tRNA-synt_II"/>
</dbReference>
<keyword evidence="4" id="KW-0067">ATP-binding</keyword>
<dbReference type="InterPro" id="IPR047089">
    <property type="entry name" value="Asp-tRNA-ligase_1_N"/>
</dbReference>
<organism evidence="9">
    <name type="scientific">Nyssomyia neivai</name>
    <dbReference type="NCBI Taxonomy" id="330878"/>
    <lineage>
        <taxon>Eukaryota</taxon>
        <taxon>Metazoa</taxon>
        <taxon>Ecdysozoa</taxon>
        <taxon>Arthropoda</taxon>
        <taxon>Hexapoda</taxon>
        <taxon>Insecta</taxon>
        <taxon>Pterygota</taxon>
        <taxon>Neoptera</taxon>
        <taxon>Endopterygota</taxon>
        <taxon>Diptera</taxon>
        <taxon>Nematocera</taxon>
        <taxon>Psychodoidea</taxon>
        <taxon>Psychodidae</taxon>
        <taxon>Nyssomyia</taxon>
    </lineage>
</organism>
<dbReference type="GO" id="GO:0006422">
    <property type="term" value="P:aspartyl-tRNA aminoacylation"/>
    <property type="evidence" value="ECO:0007669"/>
    <property type="project" value="TreeGrafter"/>
</dbReference>
<dbReference type="GO" id="GO:0004815">
    <property type="term" value="F:aspartate-tRNA ligase activity"/>
    <property type="evidence" value="ECO:0007669"/>
    <property type="project" value="TreeGrafter"/>
</dbReference>
<dbReference type="InterPro" id="IPR004365">
    <property type="entry name" value="NA-bd_OB_tRNA"/>
</dbReference>
<dbReference type="InterPro" id="IPR012340">
    <property type="entry name" value="NA-bd_OB-fold"/>
</dbReference>